<protein>
    <recommendedName>
        <fullName evidence="4">Leucyl/phenylalanyl-tRNA--protein transferase</fullName>
        <ecNumber evidence="4">2.3.2.6</ecNumber>
    </recommendedName>
    <alternativeName>
        <fullName evidence="4">L/F-transferase</fullName>
    </alternativeName>
    <alternativeName>
        <fullName evidence="4">Leucyltransferase</fullName>
    </alternativeName>
    <alternativeName>
        <fullName evidence="4">Phenyalanyltransferase</fullName>
    </alternativeName>
</protein>
<comment type="similarity">
    <text evidence="4">Belongs to the L/F-transferase family.</text>
</comment>
<comment type="function">
    <text evidence="4">Functions in the N-end rule pathway of protein degradation where it conjugates Leu, Phe and, less efficiently, Met from aminoacyl-tRNAs to the N-termini of proteins containing an N-terminal arginine or lysine.</text>
</comment>
<dbReference type="InterPro" id="IPR042203">
    <property type="entry name" value="Leu/Phe-tRNA_Trfase_C"/>
</dbReference>
<dbReference type="GO" id="GO:0030163">
    <property type="term" value="P:protein catabolic process"/>
    <property type="evidence" value="ECO:0007669"/>
    <property type="project" value="UniProtKB-UniRule"/>
</dbReference>
<dbReference type="GO" id="GO:0008914">
    <property type="term" value="F:leucyl-tRNA--protein transferase activity"/>
    <property type="evidence" value="ECO:0007669"/>
    <property type="project" value="UniProtKB-UniRule"/>
</dbReference>
<keyword evidence="1 4" id="KW-0963">Cytoplasm</keyword>
<dbReference type="Gene3D" id="3.40.630.70">
    <property type="entry name" value="Leucyl/phenylalanyl-tRNA-protein transferase, C-terminal domain"/>
    <property type="match status" value="1"/>
</dbReference>
<comment type="catalytic activity">
    <reaction evidence="4">
        <text>N-terminal L-arginyl-[protein] + L-leucyl-tRNA(Leu) = N-terminal L-leucyl-L-arginyl-[protein] + tRNA(Leu) + H(+)</text>
        <dbReference type="Rhea" id="RHEA:50416"/>
        <dbReference type="Rhea" id="RHEA-COMP:9613"/>
        <dbReference type="Rhea" id="RHEA-COMP:9622"/>
        <dbReference type="Rhea" id="RHEA-COMP:12672"/>
        <dbReference type="Rhea" id="RHEA-COMP:12673"/>
        <dbReference type="ChEBI" id="CHEBI:15378"/>
        <dbReference type="ChEBI" id="CHEBI:64719"/>
        <dbReference type="ChEBI" id="CHEBI:78442"/>
        <dbReference type="ChEBI" id="CHEBI:78494"/>
        <dbReference type="ChEBI" id="CHEBI:133044"/>
        <dbReference type="EC" id="2.3.2.6"/>
    </reaction>
</comment>
<dbReference type="RefSeq" id="WP_281242455.1">
    <property type="nucleotide sequence ID" value="NZ_FOJB01000001.1"/>
</dbReference>
<name>A0A1I0QGK0_9RHOB</name>
<dbReference type="EMBL" id="FOJB01000001">
    <property type="protein sequence ID" value="SEW26181.1"/>
    <property type="molecule type" value="Genomic_DNA"/>
</dbReference>
<sequence length="218" mass="24261">MAPPHDPPPLSADLLLRAYAMGVFPMAEGRDDPRVFWVDPEARGIFPLDGFHISRSLARCIRRCPFQVALNRDFSGVVAACAEREETWINTTIFDLYKQLHHMGHAHALELWDGDALVGGVYGVTLGRAFFGESMFSRRRDASKIALAYLTHHLSNTGFTLFDTQFLTPHLASLGAIEISRKDYHDMLEAALSHGVADITSKPLPDAQSVVQRRTQTS</sequence>
<evidence type="ECO:0000313" key="6">
    <source>
        <dbReference type="Proteomes" id="UP000199650"/>
    </source>
</evidence>
<dbReference type="PANTHER" id="PTHR30098:SF2">
    <property type="entry name" value="LEUCYL_PHENYLALANYL-TRNA--PROTEIN TRANSFERASE"/>
    <property type="match status" value="1"/>
</dbReference>
<comment type="catalytic activity">
    <reaction evidence="4">
        <text>N-terminal L-lysyl-[protein] + L-leucyl-tRNA(Leu) = N-terminal L-leucyl-L-lysyl-[protein] + tRNA(Leu) + H(+)</text>
        <dbReference type="Rhea" id="RHEA:12340"/>
        <dbReference type="Rhea" id="RHEA-COMP:9613"/>
        <dbReference type="Rhea" id="RHEA-COMP:9622"/>
        <dbReference type="Rhea" id="RHEA-COMP:12670"/>
        <dbReference type="Rhea" id="RHEA-COMP:12671"/>
        <dbReference type="ChEBI" id="CHEBI:15378"/>
        <dbReference type="ChEBI" id="CHEBI:65249"/>
        <dbReference type="ChEBI" id="CHEBI:78442"/>
        <dbReference type="ChEBI" id="CHEBI:78494"/>
        <dbReference type="ChEBI" id="CHEBI:133043"/>
        <dbReference type="EC" id="2.3.2.6"/>
    </reaction>
</comment>
<dbReference type="Proteomes" id="UP000199650">
    <property type="component" value="Unassembled WGS sequence"/>
</dbReference>
<dbReference type="HAMAP" id="MF_00688">
    <property type="entry name" value="Leu_Phe_trans"/>
    <property type="match status" value="1"/>
</dbReference>
<dbReference type="InterPro" id="IPR004616">
    <property type="entry name" value="Leu/Phe-tRNA_Trfase"/>
</dbReference>
<evidence type="ECO:0000256" key="4">
    <source>
        <dbReference type="HAMAP-Rule" id="MF_00688"/>
    </source>
</evidence>
<keyword evidence="2 4" id="KW-0808">Transferase</keyword>
<proteinExistence type="inferred from homology"/>
<dbReference type="SUPFAM" id="SSF55729">
    <property type="entry name" value="Acyl-CoA N-acyltransferases (Nat)"/>
    <property type="match status" value="1"/>
</dbReference>
<dbReference type="InterPro" id="IPR016181">
    <property type="entry name" value="Acyl_CoA_acyltransferase"/>
</dbReference>
<evidence type="ECO:0000256" key="1">
    <source>
        <dbReference type="ARBA" id="ARBA00022490"/>
    </source>
</evidence>
<dbReference type="Pfam" id="PF03588">
    <property type="entry name" value="Leu_Phe_trans"/>
    <property type="match status" value="1"/>
</dbReference>
<evidence type="ECO:0000256" key="2">
    <source>
        <dbReference type="ARBA" id="ARBA00022679"/>
    </source>
</evidence>
<reference evidence="5 6" key="1">
    <citation type="submission" date="2016-10" db="EMBL/GenBank/DDBJ databases">
        <authorList>
            <person name="de Groot N.N."/>
        </authorList>
    </citation>
    <scope>NUCLEOTIDE SEQUENCE [LARGE SCALE GENOMIC DNA]</scope>
    <source>
        <strain evidence="5 6">DSM 29439</strain>
    </source>
</reference>
<dbReference type="NCBIfam" id="TIGR00667">
    <property type="entry name" value="aat"/>
    <property type="match status" value="1"/>
</dbReference>
<accession>A0A1I0QGK0</accession>
<dbReference type="FunFam" id="3.40.630.70:FF:000001">
    <property type="entry name" value="Leucyl/phenylalanyl-tRNA--protein transferase"/>
    <property type="match status" value="1"/>
</dbReference>
<dbReference type="AlphaFoldDB" id="A0A1I0QGK0"/>
<keyword evidence="6" id="KW-1185">Reference proteome</keyword>
<evidence type="ECO:0000313" key="5">
    <source>
        <dbReference type="EMBL" id="SEW26181.1"/>
    </source>
</evidence>
<gene>
    <name evidence="4" type="primary">aat</name>
    <name evidence="5" type="ORF">SAMN05444851_2546</name>
</gene>
<comment type="subcellular location">
    <subcellularLocation>
        <location evidence="4">Cytoplasm</location>
    </subcellularLocation>
</comment>
<evidence type="ECO:0000256" key="3">
    <source>
        <dbReference type="ARBA" id="ARBA00023315"/>
    </source>
</evidence>
<dbReference type="EC" id="2.3.2.6" evidence="4"/>
<dbReference type="STRING" id="1173584.SAMN05444851_2546"/>
<comment type="catalytic activity">
    <reaction evidence="4">
        <text>L-phenylalanyl-tRNA(Phe) + an N-terminal L-alpha-aminoacyl-[protein] = an N-terminal L-phenylalanyl-L-alpha-aminoacyl-[protein] + tRNA(Phe)</text>
        <dbReference type="Rhea" id="RHEA:43632"/>
        <dbReference type="Rhea" id="RHEA-COMP:9668"/>
        <dbReference type="Rhea" id="RHEA-COMP:9699"/>
        <dbReference type="Rhea" id="RHEA-COMP:10636"/>
        <dbReference type="Rhea" id="RHEA-COMP:10637"/>
        <dbReference type="ChEBI" id="CHEBI:78442"/>
        <dbReference type="ChEBI" id="CHEBI:78531"/>
        <dbReference type="ChEBI" id="CHEBI:78597"/>
        <dbReference type="ChEBI" id="CHEBI:83561"/>
        <dbReference type="EC" id="2.3.2.6"/>
    </reaction>
</comment>
<dbReference type="GO" id="GO:0005737">
    <property type="term" value="C:cytoplasm"/>
    <property type="evidence" value="ECO:0007669"/>
    <property type="project" value="UniProtKB-SubCell"/>
</dbReference>
<keyword evidence="3 4" id="KW-0012">Acyltransferase</keyword>
<dbReference type="PANTHER" id="PTHR30098">
    <property type="entry name" value="LEUCYL/PHENYLALANYL-TRNA--PROTEIN TRANSFERASE"/>
    <property type="match status" value="1"/>
</dbReference>
<organism evidence="5 6">
    <name type="scientific">Aliiroseovarius sediminilitoris</name>
    <dbReference type="NCBI Taxonomy" id="1173584"/>
    <lineage>
        <taxon>Bacteria</taxon>
        <taxon>Pseudomonadati</taxon>
        <taxon>Pseudomonadota</taxon>
        <taxon>Alphaproteobacteria</taxon>
        <taxon>Rhodobacterales</taxon>
        <taxon>Paracoccaceae</taxon>
        <taxon>Aliiroseovarius</taxon>
    </lineage>
</organism>